<protein>
    <submittedName>
        <fullName evidence="1">Uncharacterized protein</fullName>
    </submittedName>
</protein>
<dbReference type="Proteomes" id="UP000008898">
    <property type="component" value="Chromosome"/>
</dbReference>
<gene>
    <name evidence="1" type="ordered locus">zobellia_2847</name>
</gene>
<dbReference type="SUPFAM" id="SSF159888">
    <property type="entry name" value="YdhG-like"/>
    <property type="match status" value="1"/>
</dbReference>
<evidence type="ECO:0000313" key="2">
    <source>
        <dbReference type="Proteomes" id="UP000008898"/>
    </source>
</evidence>
<dbReference type="KEGG" id="zga:ZOBELLIA_2847"/>
<accession>G0LCL0</accession>
<reference evidence="1 2" key="2">
    <citation type="journal article" date="2012" name="Environ. Microbiol.">
        <title>Characterization of the first alginolytic operons in a marine bacterium: from their emergence in marine Flavobacteriia to their independent transfers to marine Proteobacteria and human gut Bacteroides.</title>
        <authorList>
            <person name="Thomas F."/>
            <person name="Barbeyron T."/>
            <person name="Tonon T."/>
            <person name="Genicot S."/>
            <person name="Czjzek M."/>
            <person name="Michel G."/>
        </authorList>
    </citation>
    <scope>NUCLEOTIDE SEQUENCE [LARGE SCALE GENOMIC DNA]</scope>
    <source>
        <strain evidence="2">DSM 12802 / CCUG 47099 / CIP 106680 / NCIMB 13871 / Dsij</strain>
    </source>
</reference>
<evidence type="ECO:0000313" key="1">
    <source>
        <dbReference type="EMBL" id="CAZ96994.1"/>
    </source>
</evidence>
<dbReference type="HOGENOM" id="CLU_2757013_0_0_10"/>
<dbReference type="AlphaFoldDB" id="G0LCL0"/>
<sequence>MDIAEKSRSLLHRSTSFKNGVALLCQLVLKTDLEETHKWNFPTYTLDKKMCWPFASSNTTSASGSLTGSF</sequence>
<name>G0LCL0_ZOBGA</name>
<keyword evidence="2" id="KW-1185">Reference proteome</keyword>
<dbReference type="EMBL" id="FP476056">
    <property type="protein sequence ID" value="CAZ96994.1"/>
    <property type="molecule type" value="Genomic_DNA"/>
</dbReference>
<organism evidence="1 2">
    <name type="scientific">Zobellia galactanivorans (strain DSM 12802 / CCUG 47099 / CIP 106680 / NCIMB 13871 / Dsij)</name>
    <dbReference type="NCBI Taxonomy" id="63186"/>
    <lineage>
        <taxon>Bacteria</taxon>
        <taxon>Pseudomonadati</taxon>
        <taxon>Bacteroidota</taxon>
        <taxon>Flavobacteriia</taxon>
        <taxon>Flavobacteriales</taxon>
        <taxon>Flavobacteriaceae</taxon>
        <taxon>Zobellia</taxon>
    </lineage>
</organism>
<reference evidence="2" key="1">
    <citation type="submission" date="2009-07" db="EMBL/GenBank/DDBJ databases">
        <title>Complete genome sequence of Zobellia galactanivorans Dsij.</title>
        <authorList>
            <consortium name="Genoscope - CEA"/>
        </authorList>
    </citation>
    <scope>NUCLEOTIDE SEQUENCE [LARGE SCALE GENOMIC DNA]</scope>
    <source>
        <strain evidence="2">DSM 12802 / CCUG 47099 / CIP 106680 / NCIMB 13871 / Dsij</strain>
    </source>
</reference>
<dbReference type="STRING" id="63186.ZOBELLIA_2847"/>
<proteinExistence type="predicted"/>